<proteinExistence type="predicted"/>
<dbReference type="EMBL" id="WHWB01034796">
    <property type="protein sequence ID" value="KAJ7403921.1"/>
    <property type="molecule type" value="Genomic_DNA"/>
</dbReference>
<keyword evidence="2" id="KW-1185">Reference proteome</keyword>
<accession>A0ABQ9CPB4</accession>
<reference evidence="1" key="1">
    <citation type="submission" date="2019-10" db="EMBL/GenBank/DDBJ databases">
        <authorList>
            <person name="Soares A.E.R."/>
            <person name="Aleixo A."/>
            <person name="Schneider P."/>
            <person name="Miyaki C.Y."/>
            <person name="Schneider M.P."/>
            <person name="Mello C."/>
            <person name="Vasconcelos A.T.R."/>
        </authorList>
    </citation>
    <scope>NUCLEOTIDE SEQUENCE</scope>
    <source>
        <tissue evidence="1">Muscle</tissue>
    </source>
</reference>
<name>A0ABQ9CPB4_9PASS</name>
<gene>
    <name evidence="1" type="ORF">WISP_148759</name>
</gene>
<protein>
    <submittedName>
        <fullName evidence="1">Rna-directed dna polymerase from mobile element jockey-like</fullName>
    </submittedName>
</protein>
<evidence type="ECO:0000313" key="2">
    <source>
        <dbReference type="Proteomes" id="UP001145742"/>
    </source>
</evidence>
<sequence>MAATEQWQVVSLRGEELRPVLFNILINDMDSGADCNLSQLVGDTKLSSAVDSPEGTDAIQRDLDRLEKQRSVNIVQLNKAKCNWAKAITHINTNWVMNGLRTVLWRRNWGCWKMKTGPERAK</sequence>
<evidence type="ECO:0000313" key="1">
    <source>
        <dbReference type="EMBL" id="KAJ7403921.1"/>
    </source>
</evidence>
<comment type="caution">
    <text evidence="1">The sequence shown here is derived from an EMBL/GenBank/DDBJ whole genome shotgun (WGS) entry which is preliminary data.</text>
</comment>
<dbReference type="Proteomes" id="UP001145742">
    <property type="component" value="Unassembled WGS sequence"/>
</dbReference>
<organism evidence="1 2">
    <name type="scientific">Willisornis vidua</name>
    <name type="common">Xingu scale-backed antbird</name>
    <dbReference type="NCBI Taxonomy" id="1566151"/>
    <lineage>
        <taxon>Eukaryota</taxon>
        <taxon>Metazoa</taxon>
        <taxon>Chordata</taxon>
        <taxon>Craniata</taxon>
        <taxon>Vertebrata</taxon>
        <taxon>Euteleostomi</taxon>
        <taxon>Archelosauria</taxon>
        <taxon>Archosauria</taxon>
        <taxon>Dinosauria</taxon>
        <taxon>Saurischia</taxon>
        <taxon>Theropoda</taxon>
        <taxon>Coelurosauria</taxon>
        <taxon>Aves</taxon>
        <taxon>Neognathae</taxon>
        <taxon>Neoaves</taxon>
        <taxon>Telluraves</taxon>
        <taxon>Australaves</taxon>
        <taxon>Passeriformes</taxon>
        <taxon>Thamnophilidae</taxon>
        <taxon>Willisornis</taxon>
    </lineage>
</organism>